<gene>
    <name evidence="2" type="ORF">M408DRAFT_105232</name>
</gene>
<sequence>MMDDGTTPAPSADVQMILEHDISDTKDASLLPTLIVPLGVAQRDDQGEVGQLDMRFDAVLPHQPTEAVAESVQSTNEAQAASMLVATPTFTPRRSPRTSAFASKSRENSVMRDATPQRESPRATERIQAFPFREGFITSAMPSPSLFQTDTGIKSSVSNVYNSGGAQELGKVGTPVGQKASYFESLPETDKSVERNDQESMQHTIDAENLTLDPNFPPFTSSNPRVPAGLQFPSSGADFSTIFASPVPTLSQPVLSPFRLHENFQPFPLPQPSAETSMASPPTVPSTTDLEGAYATSSHPVQPLLVNALTSPTTSIIQETRSDVSQLEVEKAQEDTAMRDVELTRSGMPSLVPTHLDPMTPLRSRQSHNSTPTAPPISVLQGSLTPLIQVKSTPQLPFPITPQRRSQTDSFTPVRGRPNIFAPAISNPSPSTSLVIHTNGLNDPVHSVSRIPIPTGTLLRPPSAADNHSSLPGSILAHTESGLLSPPPASQLRQPSNLRSTANGAASKIPRPGKKPYSKPVSRLPKPKVPERVSPVSSIAPPKPSTTSVAMSPIKTRRGRANQAAGSSMSQPLSVTGELPPDAIIYQPPAPRIRPQTESQQFAAIEEKELASKEMDDDIVSARASPPVESGLSPPRSGVLLKSESRRLKAEAATTPSTSSVIPHFTATAPSLGIFPSLSRPKGKGKNAQIRPMMMPLDPTSLRNLTTANTLRNQHYVCSKVETQVVLKEGKRPASPTTKVKTKLEKKKEEQGKGRDERAARRVGKLAAADGNDQEMEDSTDPDARKHPRAAGEDEDYQTPKKPQRDVEMDDGETRKTKSVKWDKDLLQRFELDETNLEGIRKAAELAKERMTKKSCLTAQVLLDPLGNVPQADLPIPNLPKEQIIVTRLVYIEDLPPSERPKRASAAKANARIGVA</sequence>
<dbReference type="AlphaFoldDB" id="A0A0C2WVF1"/>
<feature type="compositionally biased region" description="Polar residues" evidence="1">
    <location>
        <begin position="273"/>
        <end position="286"/>
    </location>
</feature>
<feature type="region of interest" description="Disordered" evidence="1">
    <location>
        <begin position="457"/>
        <end position="551"/>
    </location>
</feature>
<feature type="region of interest" description="Disordered" evidence="1">
    <location>
        <begin position="348"/>
        <end position="374"/>
    </location>
</feature>
<accession>A0A0C2WVF1</accession>
<dbReference type="EMBL" id="KN824385">
    <property type="protein sequence ID" value="KIM21377.1"/>
    <property type="molecule type" value="Genomic_DNA"/>
</dbReference>
<evidence type="ECO:0000313" key="2">
    <source>
        <dbReference type="EMBL" id="KIM21377.1"/>
    </source>
</evidence>
<name>A0A0C2WVF1_SERVB</name>
<feature type="compositionally biased region" description="Low complexity" evidence="1">
    <location>
        <begin position="90"/>
        <end position="99"/>
    </location>
</feature>
<dbReference type="STRING" id="933852.A0A0C2WVF1"/>
<evidence type="ECO:0000256" key="1">
    <source>
        <dbReference type="SAM" id="MobiDB-lite"/>
    </source>
</evidence>
<dbReference type="OrthoDB" id="2148418at2759"/>
<feature type="compositionally biased region" description="Basic and acidic residues" evidence="1">
    <location>
        <begin position="742"/>
        <end position="760"/>
    </location>
</feature>
<feature type="compositionally biased region" description="Acidic residues" evidence="1">
    <location>
        <begin position="772"/>
        <end position="781"/>
    </location>
</feature>
<dbReference type="Proteomes" id="UP000054097">
    <property type="component" value="Unassembled WGS sequence"/>
</dbReference>
<proteinExistence type="predicted"/>
<feature type="region of interest" description="Disordered" evidence="1">
    <location>
        <begin position="394"/>
        <end position="414"/>
    </location>
</feature>
<feature type="region of interest" description="Disordered" evidence="1">
    <location>
        <begin position="728"/>
        <end position="816"/>
    </location>
</feature>
<organism evidence="2 3">
    <name type="scientific">Serendipita vermifera MAFF 305830</name>
    <dbReference type="NCBI Taxonomy" id="933852"/>
    <lineage>
        <taxon>Eukaryota</taxon>
        <taxon>Fungi</taxon>
        <taxon>Dikarya</taxon>
        <taxon>Basidiomycota</taxon>
        <taxon>Agaricomycotina</taxon>
        <taxon>Agaricomycetes</taxon>
        <taxon>Sebacinales</taxon>
        <taxon>Serendipitaceae</taxon>
        <taxon>Serendipita</taxon>
    </lineage>
</organism>
<feature type="compositionally biased region" description="Polar residues" evidence="1">
    <location>
        <begin position="363"/>
        <end position="372"/>
    </location>
</feature>
<reference evidence="2 3" key="1">
    <citation type="submission" date="2014-04" db="EMBL/GenBank/DDBJ databases">
        <authorList>
            <consortium name="DOE Joint Genome Institute"/>
            <person name="Kuo A."/>
            <person name="Zuccaro A."/>
            <person name="Kohler A."/>
            <person name="Nagy L.G."/>
            <person name="Floudas D."/>
            <person name="Copeland A."/>
            <person name="Barry K.W."/>
            <person name="Cichocki N."/>
            <person name="Veneault-Fourrey C."/>
            <person name="LaButti K."/>
            <person name="Lindquist E.A."/>
            <person name="Lipzen A."/>
            <person name="Lundell T."/>
            <person name="Morin E."/>
            <person name="Murat C."/>
            <person name="Sun H."/>
            <person name="Tunlid A."/>
            <person name="Henrissat B."/>
            <person name="Grigoriev I.V."/>
            <person name="Hibbett D.S."/>
            <person name="Martin F."/>
            <person name="Nordberg H.P."/>
            <person name="Cantor M.N."/>
            <person name="Hua S.X."/>
        </authorList>
    </citation>
    <scope>NUCLEOTIDE SEQUENCE [LARGE SCALE GENOMIC DNA]</scope>
    <source>
        <strain evidence="2 3">MAFF 305830</strain>
    </source>
</reference>
<feature type="compositionally biased region" description="Basic and acidic residues" evidence="1">
    <location>
        <begin position="104"/>
        <end position="124"/>
    </location>
</feature>
<feature type="region of interest" description="Disordered" evidence="1">
    <location>
        <begin position="266"/>
        <end position="286"/>
    </location>
</feature>
<feature type="compositionally biased region" description="Polar residues" evidence="1">
    <location>
        <begin position="491"/>
        <end position="504"/>
    </location>
</feature>
<feature type="compositionally biased region" description="Basic and acidic residues" evidence="1">
    <location>
        <begin position="803"/>
        <end position="816"/>
    </location>
</feature>
<feature type="region of interest" description="Disordered" evidence="1">
    <location>
        <begin position="90"/>
        <end position="124"/>
    </location>
</feature>
<dbReference type="HOGENOM" id="CLU_325438_0_0_1"/>
<evidence type="ECO:0000313" key="3">
    <source>
        <dbReference type="Proteomes" id="UP000054097"/>
    </source>
</evidence>
<protein>
    <submittedName>
        <fullName evidence="2">Uncharacterized protein</fullName>
    </submittedName>
</protein>
<keyword evidence="3" id="KW-1185">Reference proteome</keyword>
<reference evidence="3" key="2">
    <citation type="submission" date="2015-01" db="EMBL/GenBank/DDBJ databases">
        <title>Evolutionary Origins and Diversification of the Mycorrhizal Mutualists.</title>
        <authorList>
            <consortium name="DOE Joint Genome Institute"/>
            <consortium name="Mycorrhizal Genomics Consortium"/>
            <person name="Kohler A."/>
            <person name="Kuo A."/>
            <person name="Nagy L.G."/>
            <person name="Floudas D."/>
            <person name="Copeland A."/>
            <person name="Barry K.W."/>
            <person name="Cichocki N."/>
            <person name="Veneault-Fourrey C."/>
            <person name="LaButti K."/>
            <person name="Lindquist E.A."/>
            <person name="Lipzen A."/>
            <person name="Lundell T."/>
            <person name="Morin E."/>
            <person name="Murat C."/>
            <person name="Riley R."/>
            <person name="Ohm R."/>
            <person name="Sun H."/>
            <person name="Tunlid A."/>
            <person name="Henrissat B."/>
            <person name="Grigoriev I.V."/>
            <person name="Hibbett D.S."/>
            <person name="Martin F."/>
        </authorList>
    </citation>
    <scope>NUCLEOTIDE SEQUENCE [LARGE SCALE GENOMIC DNA]</scope>
    <source>
        <strain evidence="3">MAFF 305830</strain>
    </source>
</reference>